<evidence type="ECO:0000256" key="14">
    <source>
        <dbReference type="ARBA" id="ARBA00034417"/>
    </source>
</evidence>
<dbReference type="InterPro" id="IPR011009">
    <property type="entry name" value="Kinase-like_dom_sf"/>
</dbReference>
<feature type="active site" evidence="15">
    <location>
        <position position="166"/>
    </location>
</feature>
<evidence type="ECO:0000256" key="8">
    <source>
        <dbReference type="ARBA" id="ARBA00022741"/>
    </source>
</evidence>
<keyword evidence="12 15" id="KW-0472">Membrane</keyword>
<dbReference type="GO" id="GO:0005524">
    <property type="term" value="F:ATP binding"/>
    <property type="evidence" value="ECO:0007669"/>
    <property type="project" value="UniProtKB-UniRule"/>
</dbReference>
<protein>
    <recommendedName>
        <fullName evidence="13 15">3-deoxy-D-manno-octulosonic acid kinase</fullName>
        <shortName evidence="15">Kdo kinase</shortName>
        <ecNumber evidence="4 15">2.7.1.166</ecNumber>
    </recommendedName>
</protein>
<dbReference type="GO" id="GO:0009244">
    <property type="term" value="P:lipopolysaccharide core region biosynthetic process"/>
    <property type="evidence" value="ECO:0007669"/>
    <property type="project" value="UniProtKB-UniRule"/>
</dbReference>
<comment type="pathway">
    <text evidence="2 15">Bacterial outer membrane biogenesis; LPS core biosynthesis.</text>
</comment>
<dbReference type="InterPro" id="IPR022826">
    <property type="entry name" value="KDO_kinase"/>
</dbReference>
<evidence type="ECO:0000256" key="11">
    <source>
        <dbReference type="ARBA" id="ARBA00022985"/>
    </source>
</evidence>
<dbReference type="RefSeq" id="WP_161444228.1">
    <property type="nucleotide sequence ID" value="NZ_WXWU01000052.1"/>
</dbReference>
<dbReference type="HAMAP" id="MF_00521">
    <property type="entry name" value="KDO_kinase"/>
    <property type="match status" value="1"/>
</dbReference>
<evidence type="ECO:0000256" key="15">
    <source>
        <dbReference type="HAMAP-Rule" id="MF_00521"/>
    </source>
</evidence>
<keyword evidence="11 15" id="KW-0448">Lipopolysaccharide biosynthesis</keyword>
<comment type="caution">
    <text evidence="16">The sequence shown here is derived from an EMBL/GenBank/DDBJ whole genome shotgun (WGS) entry which is preliminary data.</text>
</comment>
<keyword evidence="6 15" id="KW-0997">Cell inner membrane</keyword>
<reference evidence="16 17" key="1">
    <citation type="submission" date="2017-05" db="EMBL/GenBank/DDBJ databases">
        <title>High clonality and local adaptation shapes Vibrionaceae linages within an endangered oasis.</title>
        <authorList>
            <person name="Vazquez-Rosas-Landa M."/>
        </authorList>
    </citation>
    <scope>NUCLEOTIDE SEQUENCE [LARGE SCALE GENOMIC DNA]</scope>
    <source>
        <strain evidence="16 17">P46_P4S1P180</strain>
    </source>
</reference>
<evidence type="ECO:0000313" key="16">
    <source>
        <dbReference type="EMBL" id="NAW65256.1"/>
    </source>
</evidence>
<keyword evidence="9 15" id="KW-0418">Kinase</keyword>
<gene>
    <name evidence="15" type="primary">kdkA</name>
    <name evidence="16" type="ORF">CAG72_08505</name>
</gene>
<organism evidence="16 17">
    <name type="scientific">Photobacterium halotolerans</name>
    <dbReference type="NCBI Taxonomy" id="265726"/>
    <lineage>
        <taxon>Bacteria</taxon>
        <taxon>Pseudomonadati</taxon>
        <taxon>Pseudomonadota</taxon>
        <taxon>Gammaproteobacteria</taxon>
        <taxon>Vibrionales</taxon>
        <taxon>Vibrionaceae</taxon>
        <taxon>Photobacterium</taxon>
    </lineage>
</organism>
<keyword evidence="5 15" id="KW-1003">Cell membrane</keyword>
<dbReference type="OrthoDB" id="6854449at2"/>
<evidence type="ECO:0000256" key="5">
    <source>
        <dbReference type="ARBA" id="ARBA00022475"/>
    </source>
</evidence>
<dbReference type="GO" id="GO:0016773">
    <property type="term" value="F:phosphotransferase activity, alcohol group as acceptor"/>
    <property type="evidence" value="ECO:0007669"/>
    <property type="project" value="UniProtKB-UniRule"/>
</dbReference>
<dbReference type="Gene3D" id="1.10.510.10">
    <property type="entry name" value="Transferase(Phosphotransferase) domain 1"/>
    <property type="match status" value="1"/>
</dbReference>
<dbReference type="Pfam" id="PF06293">
    <property type="entry name" value="Kdo"/>
    <property type="match status" value="1"/>
</dbReference>
<dbReference type="SUPFAM" id="SSF56112">
    <property type="entry name" value="Protein kinase-like (PK-like)"/>
    <property type="match status" value="1"/>
</dbReference>
<dbReference type="NCBIfam" id="NF002475">
    <property type="entry name" value="PRK01723.1"/>
    <property type="match status" value="1"/>
</dbReference>
<comment type="catalytic activity">
    <reaction evidence="14 15">
        <text>an alpha-Kdo-(2-&gt;6)-lipid IVA + ATP = a 4-O-phospho-alpha-Kdo-(2-&gt;6)-lipid IVA + ADP + H(+)</text>
        <dbReference type="Rhea" id="RHEA:74271"/>
        <dbReference type="ChEBI" id="CHEBI:15378"/>
        <dbReference type="ChEBI" id="CHEBI:30616"/>
        <dbReference type="ChEBI" id="CHEBI:176428"/>
        <dbReference type="ChEBI" id="CHEBI:193140"/>
        <dbReference type="ChEBI" id="CHEBI:456216"/>
        <dbReference type="EC" id="2.7.1.166"/>
    </reaction>
</comment>
<evidence type="ECO:0000256" key="2">
    <source>
        <dbReference type="ARBA" id="ARBA00004713"/>
    </source>
</evidence>
<keyword evidence="7 15" id="KW-0808">Transferase</keyword>
<evidence type="ECO:0000256" key="10">
    <source>
        <dbReference type="ARBA" id="ARBA00022840"/>
    </source>
</evidence>
<evidence type="ECO:0000256" key="4">
    <source>
        <dbReference type="ARBA" id="ARBA00011988"/>
    </source>
</evidence>
<keyword evidence="10 15" id="KW-0067">ATP-binding</keyword>
<sequence>MEIREQDNCQVMFDPALLAEDPWQCFEPDFWQRQQAVLGSAKGRGTTWFVRGERIEMALRHYFRGGLFGKLVKDQYWFTAWSSCRSMAEFSLLQHLVEQGVRVPRPVAARVCKSGPYYRADLLTEKVPQATDLVARLQQGALSSEQWQAVGEMIRRMHDCRVNHTDLNAHNILLDDQEQIWLIDFDKCSIHRGDDGWQEDNLSRLHRSFVKEVDKAGIHWQESDWQQLLSGYRRSPSD</sequence>
<dbReference type="AlphaFoldDB" id="A0A7X4XWC7"/>
<dbReference type="GO" id="GO:0005886">
    <property type="term" value="C:plasma membrane"/>
    <property type="evidence" value="ECO:0007669"/>
    <property type="project" value="UniProtKB-SubCell"/>
</dbReference>
<evidence type="ECO:0000256" key="3">
    <source>
        <dbReference type="ARBA" id="ARBA00010327"/>
    </source>
</evidence>
<dbReference type="EMBL" id="WXWW01000134">
    <property type="protein sequence ID" value="NAW65256.1"/>
    <property type="molecule type" value="Genomic_DNA"/>
</dbReference>
<proteinExistence type="inferred from homology"/>
<comment type="function">
    <text evidence="15">Catalyzes the ATP-dependent phosphorylation of the 3-deoxy-D-manno-octulosonic acid (Kdo) residue in Kdo-lipid IV(A) at the 4-OH position.</text>
</comment>
<comment type="similarity">
    <text evidence="3 15">Belongs to the protein kinase superfamily. KdkA/RfaP family.</text>
</comment>
<evidence type="ECO:0000256" key="13">
    <source>
        <dbReference type="ARBA" id="ARBA00029511"/>
    </source>
</evidence>
<accession>A0A7X4XWC7</accession>
<dbReference type="UniPathway" id="UPA00958"/>
<evidence type="ECO:0000256" key="7">
    <source>
        <dbReference type="ARBA" id="ARBA00022679"/>
    </source>
</evidence>
<dbReference type="GO" id="GO:0016301">
    <property type="term" value="F:kinase activity"/>
    <property type="evidence" value="ECO:0007669"/>
    <property type="project" value="UniProtKB-KW"/>
</dbReference>
<comment type="subcellular location">
    <subcellularLocation>
        <location evidence="1 15">Cell inner membrane</location>
        <topology evidence="1 15">Peripheral membrane protein</topology>
        <orientation evidence="1 15">Cytoplasmic side</orientation>
    </subcellularLocation>
</comment>
<evidence type="ECO:0000313" key="17">
    <source>
        <dbReference type="Proteomes" id="UP000465712"/>
    </source>
</evidence>
<evidence type="ECO:0000256" key="6">
    <source>
        <dbReference type="ARBA" id="ARBA00022519"/>
    </source>
</evidence>
<dbReference type="EC" id="2.7.1.166" evidence="4 15"/>
<evidence type="ECO:0000256" key="1">
    <source>
        <dbReference type="ARBA" id="ARBA00004515"/>
    </source>
</evidence>
<dbReference type="Proteomes" id="UP000465712">
    <property type="component" value="Unassembled WGS sequence"/>
</dbReference>
<evidence type="ECO:0000256" key="9">
    <source>
        <dbReference type="ARBA" id="ARBA00022777"/>
    </source>
</evidence>
<evidence type="ECO:0000256" key="12">
    <source>
        <dbReference type="ARBA" id="ARBA00023136"/>
    </source>
</evidence>
<name>A0A7X4XWC7_9GAMM</name>
<keyword evidence="8 15" id="KW-0547">Nucleotide-binding</keyword>